<gene>
    <name evidence="1" type="ORF">ABFW12_33845</name>
</gene>
<dbReference type="RefSeq" id="WP_368574714.1">
    <property type="nucleotide sequence ID" value="NZ_JBDLOU010000153.1"/>
</dbReference>
<dbReference type="EMBL" id="JBDLOU010000153">
    <property type="protein sequence ID" value="MEX3743236.1"/>
    <property type="molecule type" value="Genomic_DNA"/>
</dbReference>
<evidence type="ECO:0000313" key="2">
    <source>
        <dbReference type="Proteomes" id="UP001558474"/>
    </source>
</evidence>
<dbReference type="Proteomes" id="UP001558474">
    <property type="component" value="Unassembled WGS sequence"/>
</dbReference>
<name>A0ABV3VPD8_9MYCO</name>
<organism evidence="1 2">
    <name type="scientific">Mycolicibacterium porcinum</name>
    <dbReference type="NCBI Taxonomy" id="39693"/>
    <lineage>
        <taxon>Bacteria</taxon>
        <taxon>Bacillati</taxon>
        <taxon>Actinomycetota</taxon>
        <taxon>Actinomycetes</taxon>
        <taxon>Mycobacteriales</taxon>
        <taxon>Mycobacteriaceae</taxon>
        <taxon>Mycolicibacterium</taxon>
    </lineage>
</organism>
<protein>
    <submittedName>
        <fullName evidence="1">Uncharacterized protein</fullName>
    </submittedName>
</protein>
<proteinExistence type="predicted"/>
<evidence type="ECO:0000313" key="1">
    <source>
        <dbReference type="EMBL" id="MEX3743236.1"/>
    </source>
</evidence>
<keyword evidence="2" id="KW-1185">Reference proteome</keyword>
<accession>A0ABV3VPD8</accession>
<comment type="caution">
    <text evidence="1">The sequence shown here is derived from an EMBL/GenBank/DDBJ whole genome shotgun (WGS) entry which is preliminary data.</text>
</comment>
<sequence>MTEARPQFAALLDDAQAGEATHFVRGSQVVAHLIPPNTVVLGNERVLQTLVAATARRAIEAWSHAHEARSGSVPEEVTQFVRALAWLKTNPADYSTALTIYGATLALHVGEPTNLGIDAVFESLGGTAAQAHLGSSDDLRQDIALALAAVPEVIDVAYRAAQDSDGRYFSPLTRMVASQT</sequence>
<reference evidence="1 2" key="1">
    <citation type="submission" date="2024-04" db="EMBL/GenBank/DDBJ databases">
        <title>Genomic Markers of Mycobacteria.</title>
        <authorList>
            <person name="Soliman M.S."/>
            <person name="Elkholy A."/>
            <person name="Soliman N.S."/>
            <person name="Abbas A."/>
            <person name="Khayrat S."/>
            <person name="Shawky S."/>
        </authorList>
    </citation>
    <scope>NUCLEOTIDE SEQUENCE [LARGE SCALE GENOMIC DNA]</scope>
    <source>
        <strain evidence="1 2">Egy-CU-AM5</strain>
    </source>
</reference>